<dbReference type="OrthoDB" id="9806637at2"/>
<evidence type="ECO:0000313" key="8">
    <source>
        <dbReference type="EMBL" id="SIN74651.1"/>
    </source>
</evidence>
<dbReference type="PANTHER" id="PTHR11265">
    <property type="entry name" value="S-ADENOSYL-METHYLTRANSFERASE MRAW"/>
    <property type="match status" value="1"/>
</dbReference>
<accession>A0A1N6DV69</accession>
<comment type="subcellular location">
    <subcellularLocation>
        <location evidence="7">Cytoplasm</location>
    </subcellularLocation>
</comment>
<evidence type="ECO:0000256" key="4">
    <source>
        <dbReference type="ARBA" id="ARBA00022603"/>
    </source>
</evidence>
<protein>
    <recommendedName>
        <fullName evidence="7">Ribosomal RNA small subunit methyltransferase H</fullName>
        <ecNumber evidence="7">2.1.1.199</ecNumber>
    </recommendedName>
    <alternativeName>
        <fullName evidence="7">16S rRNA m(4)C1402 methyltransferase</fullName>
    </alternativeName>
    <alternativeName>
        <fullName evidence="7">rRNA (cytosine-N(4)-)-methyltransferase RsmH</fullName>
    </alternativeName>
</protein>
<dbReference type="PIRSF" id="PIRSF004486">
    <property type="entry name" value="MraW"/>
    <property type="match status" value="1"/>
</dbReference>
<dbReference type="EC" id="2.1.1.199" evidence="7"/>
<evidence type="ECO:0000256" key="3">
    <source>
        <dbReference type="ARBA" id="ARBA00022552"/>
    </source>
</evidence>
<keyword evidence="9" id="KW-1185">Reference proteome</keyword>
<dbReference type="EMBL" id="FSRE01000001">
    <property type="protein sequence ID" value="SIN74651.1"/>
    <property type="molecule type" value="Genomic_DNA"/>
</dbReference>
<evidence type="ECO:0000313" key="9">
    <source>
        <dbReference type="Proteomes" id="UP000198461"/>
    </source>
</evidence>
<dbReference type="GO" id="GO:0070475">
    <property type="term" value="P:rRNA base methylation"/>
    <property type="evidence" value="ECO:0007669"/>
    <property type="project" value="UniProtKB-UniRule"/>
</dbReference>
<keyword evidence="5 7" id="KW-0808">Transferase</keyword>
<feature type="binding site" evidence="7">
    <location>
        <begin position="33"/>
        <end position="35"/>
    </location>
    <ligand>
        <name>S-adenosyl-L-methionine</name>
        <dbReference type="ChEBI" id="CHEBI:59789"/>
    </ligand>
</feature>
<dbReference type="FunFam" id="1.10.150.170:FF:000001">
    <property type="entry name" value="Ribosomal RNA small subunit methyltransferase H"/>
    <property type="match status" value="1"/>
</dbReference>
<proteinExistence type="inferred from homology"/>
<dbReference type="GO" id="GO:0071424">
    <property type="term" value="F:rRNA (cytosine-N4-)-methyltransferase activity"/>
    <property type="evidence" value="ECO:0007669"/>
    <property type="project" value="UniProtKB-UniRule"/>
</dbReference>
<keyword evidence="2 7" id="KW-0963">Cytoplasm</keyword>
<feature type="binding site" evidence="7">
    <location>
        <position position="53"/>
    </location>
    <ligand>
        <name>S-adenosyl-L-methionine</name>
        <dbReference type="ChEBI" id="CHEBI:59789"/>
    </ligand>
</feature>
<dbReference type="STRING" id="364032.SAMN05443662_0433"/>
<evidence type="ECO:0000256" key="2">
    <source>
        <dbReference type="ARBA" id="ARBA00022490"/>
    </source>
</evidence>
<dbReference type="RefSeq" id="WP_074200741.1">
    <property type="nucleotide sequence ID" value="NZ_FSRE01000001.1"/>
</dbReference>
<feature type="binding site" evidence="7">
    <location>
        <position position="107"/>
    </location>
    <ligand>
        <name>S-adenosyl-L-methionine</name>
        <dbReference type="ChEBI" id="CHEBI:59789"/>
    </ligand>
</feature>
<dbReference type="SUPFAM" id="SSF81799">
    <property type="entry name" value="Putative methyltransferase TM0872, insert domain"/>
    <property type="match status" value="1"/>
</dbReference>
<sequence>MTDAHYPVMLEESLEALAIRADGRYVDGTFGRGGHSRAILSRLGPEGRLLAIDQDPEAVEAGRAAIQDARFEIEHGSFAQLEQFVSERGWTGAVNGILLDLGVSSPQLDTPERGFSFMREGPLDMRMNPTTGLSALEWLKQVDEKSLADVIRRYGEERFAGRIARAIKTALEEEALKTTLDLANVISAAVPRREMHKHPATRTFQAIRIAVNGELDALEAVLEQAERVLAPGGRLVVISFHSLEDRIVKRFIREHSRARDLFPDSPVPVAYSEPTLQAIGKAHFPSEAECAENIRSRSAVMRVAEKI</sequence>
<organism evidence="8 9">
    <name type="scientific">Sulfurivirga caldicuralii</name>
    <dbReference type="NCBI Taxonomy" id="364032"/>
    <lineage>
        <taxon>Bacteria</taxon>
        <taxon>Pseudomonadati</taxon>
        <taxon>Pseudomonadota</taxon>
        <taxon>Gammaproteobacteria</taxon>
        <taxon>Thiotrichales</taxon>
        <taxon>Piscirickettsiaceae</taxon>
        <taxon>Sulfurivirga</taxon>
    </lineage>
</organism>
<dbReference type="PANTHER" id="PTHR11265:SF0">
    <property type="entry name" value="12S RRNA N4-METHYLCYTIDINE METHYLTRANSFERASE"/>
    <property type="match status" value="1"/>
</dbReference>
<dbReference type="SUPFAM" id="SSF53335">
    <property type="entry name" value="S-adenosyl-L-methionine-dependent methyltransferases"/>
    <property type="match status" value="1"/>
</dbReference>
<evidence type="ECO:0000256" key="7">
    <source>
        <dbReference type="HAMAP-Rule" id="MF_01007"/>
    </source>
</evidence>
<dbReference type="NCBIfam" id="TIGR00006">
    <property type="entry name" value="16S rRNA (cytosine(1402)-N(4))-methyltransferase RsmH"/>
    <property type="match status" value="1"/>
</dbReference>
<evidence type="ECO:0000256" key="5">
    <source>
        <dbReference type="ARBA" id="ARBA00022679"/>
    </source>
</evidence>
<keyword evidence="6 7" id="KW-0949">S-adenosyl-L-methionine</keyword>
<comment type="catalytic activity">
    <reaction evidence="7">
        <text>cytidine(1402) in 16S rRNA + S-adenosyl-L-methionine = N(4)-methylcytidine(1402) in 16S rRNA + S-adenosyl-L-homocysteine + H(+)</text>
        <dbReference type="Rhea" id="RHEA:42928"/>
        <dbReference type="Rhea" id="RHEA-COMP:10286"/>
        <dbReference type="Rhea" id="RHEA-COMP:10287"/>
        <dbReference type="ChEBI" id="CHEBI:15378"/>
        <dbReference type="ChEBI" id="CHEBI:57856"/>
        <dbReference type="ChEBI" id="CHEBI:59789"/>
        <dbReference type="ChEBI" id="CHEBI:74506"/>
        <dbReference type="ChEBI" id="CHEBI:82748"/>
        <dbReference type="EC" id="2.1.1.199"/>
    </reaction>
</comment>
<dbReference type="Pfam" id="PF01795">
    <property type="entry name" value="Methyltransf_5"/>
    <property type="match status" value="1"/>
</dbReference>
<dbReference type="HAMAP" id="MF_01007">
    <property type="entry name" value="16SrRNA_methyltr_H"/>
    <property type="match status" value="1"/>
</dbReference>
<dbReference type="AlphaFoldDB" id="A0A1N6DV69"/>
<dbReference type="InterPro" id="IPR002903">
    <property type="entry name" value="RsmH"/>
</dbReference>
<reference evidence="8 9" key="1">
    <citation type="submission" date="2016-11" db="EMBL/GenBank/DDBJ databases">
        <authorList>
            <person name="Jaros S."/>
            <person name="Januszkiewicz K."/>
            <person name="Wedrychowicz H."/>
        </authorList>
    </citation>
    <scope>NUCLEOTIDE SEQUENCE [LARGE SCALE GENOMIC DNA]</scope>
    <source>
        <strain evidence="8 9">DSM 17737</strain>
    </source>
</reference>
<dbReference type="Gene3D" id="1.10.150.170">
    <property type="entry name" value="Putative methyltransferase TM0872, insert domain"/>
    <property type="match status" value="1"/>
</dbReference>
<dbReference type="InterPro" id="IPR029063">
    <property type="entry name" value="SAM-dependent_MTases_sf"/>
</dbReference>
<dbReference type="InterPro" id="IPR023397">
    <property type="entry name" value="SAM-dep_MeTrfase_MraW_recog"/>
</dbReference>
<keyword evidence="3 7" id="KW-0698">rRNA processing</keyword>
<feature type="binding site" evidence="7">
    <location>
        <position position="78"/>
    </location>
    <ligand>
        <name>S-adenosyl-L-methionine</name>
        <dbReference type="ChEBI" id="CHEBI:59789"/>
    </ligand>
</feature>
<evidence type="ECO:0000256" key="6">
    <source>
        <dbReference type="ARBA" id="ARBA00022691"/>
    </source>
</evidence>
<comment type="function">
    <text evidence="7">Specifically methylates the N4 position of cytidine in position 1402 (C1402) of 16S rRNA.</text>
</comment>
<keyword evidence="4 7" id="KW-0489">Methyltransferase</keyword>
<dbReference type="Gene3D" id="3.40.50.150">
    <property type="entry name" value="Vaccinia Virus protein VP39"/>
    <property type="match status" value="1"/>
</dbReference>
<feature type="binding site" evidence="7">
    <location>
        <position position="100"/>
    </location>
    <ligand>
        <name>S-adenosyl-L-methionine</name>
        <dbReference type="ChEBI" id="CHEBI:59789"/>
    </ligand>
</feature>
<gene>
    <name evidence="7" type="primary">rsmH</name>
    <name evidence="8" type="ORF">SAMN05443662_0433</name>
</gene>
<dbReference type="GO" id="GO:0005737">
    <property type="term" value="C:cytoplasm"/>
    <property type="evidence" value="ECO:0007669"/>
    <property type="project" value="UniProtKB-SubCell"/>
</dbReference>
<dbReference type="Proteomes" id="UP000198461">
    <property type="component" value="Unassembled WGS sequence"/>
</dbReference>
<evidence type="ECO:0000256" key="1">
    <source>
        <dbReference type="ARBA" id="ARBA00010396"/>
    </source>
</evidence>
<name>A0A1N6DV69_9GAMM</name>
<comment type="similarity">
    <text evidence="1 7">Belongs to the methyltransferase superfamily. RsmH family.</text>
</comment>